<proteinExistence type="predicted"/>
<name>A0A6I2FDB3_9MICO</name>
<evidence type="ECO:0000256" key="2">
    <source>
        <dbReference type="SAM" id="Phobius"/>
    </source>
</evidence>
<keyword evidence="2" id="KW-0812">Transmembrane</keyword>
<feature type="transmembrane region" description="Helical" evidence="2">
    <location>
        <begin position="103"/>
        <end position="122"/>
    </location>
</feature>
<keyword evidence="2" id="KW-1133">Transmembrane helix</keyword>
<dbReference type="Proteomes" id="UP000431080">
    <property type="component" value="Unassembled WGS sequence"/>
</dbReference>
<dbReference type="InterPro" id="IPR043739">
    <property type="entry name" value="DUF5684"/>
</dbReference>
<dbReference type="EMBL" id="WJIF01000019">
    <property type="protein sequence ID" value="MRG61797.1"/>
    <property type="molecule type" value="Genomic_DNA"/>
</dbReference>
<feature type="compositionally biased region" description="Pro residues" evidence="1">
    <location>
        <begin position="160"/>
        <end position="177"/>
    </location>
</feature>
<keyword evidence="2" id="KW-0472">Membrane</keyword>
<feature type="transmembrane region" description="Helical" evidence="2">
    <location>
        <begin position="12"/>
        <end position="37"/>
    </location>
</feature>
<feature type="non-terminal residue" evidence="3">
    <location>
        <position position="188"/>
    </location>
</feature>
<dbReference type="Pfam" id="PF18936">
    <property type="entry name" value="DUF5684"/>
    <property type="match status" value="1"/>
</dbReference>
<evidence type="ECO:0000256" key="1">
    <source>
        <dbReference type="SAM" id="MobiDB-lite"/>
    </source>
</evidence>
<organism evidence="3 4">
    <name type="scientific">Agromyces agglutinans</name>
    <dbReference type="NCBI Taxonomy" id="2662258"/>
    <lineage>
        <taxon>Bacteria</taxon>
        <taxon>Bacillati</taxon>
        <taxon>Actinomycetota</taxon>
        <taxon>Actinomycetes</taxon>
        <taxon>Micrococcales</taxon>
        <taxon>Microbacteriaceae</taxon>
        <taxon>Agromyces</taxon>
    </lineage>
</organism>
<evidence type="ECO:0000313" key="4">
    <source>
        <dbReference type="Proteomes" id="UP000431080"/>
    </source>
</evidence>
<gene>
    <name evidence="3" type="ORF">GE115_18230</name>
</gene>
<dbReference type="RefSeq" id="WP_312855389.1">
    <property type="nucleotide sequence ID" value="NZ_WJIF01000019.1"/>
</dbReference>
<dbReference type="AlphaFoldDB" id="A0A6I2FDB3"/>
<comment type="caution">
    <text evidence="3">The sequence shown here is derived from an EMBL/GenBank/DDBJ whole genome shotgun (WGS) entry which is preliminary data.</text>
</comment>
<protein>
    <recommendedName>
        <fullName evidence="5">Signal peptidase I</fullName>
    </recommendedName>
</protein>
<feature type="compositionally biased region" description="Pro residues" evidence="1">
    <location>
        <begin position="137"/>
        <end position="150"/>
    </location>
</feature>
<evidence type="ECO:0008006" key="5">
    <source>
        <dbReference type="Google" id="ProtNLM"/>
    </source>
</evidence>
<reference evidence="3 4" key="1">
    <citation type="submission" date="2019-10" db="EMBL/GenBank/DDBJ databases">
        <authorList>
            <person name="Nie G."/>
            <person name="Ming H."/>
            <person name="Yi B."/>
        </authorList>
    </citation>
    <scope>NUCLEOTIDE SEQUENCE [LARGE SCALE GENOMIC DNA]</scope>
    <source>
        <strain evidence="3 4">CFH 90414</strain>
    </source>
</reference>
<feature type="region of interest" description="Disordered" evidence="1">
    <location>
        <begin position="130"/>
        <end position="188"/>
    </location>
</feature>
<keyword evidence="4" id="KW-1185">Reference proteome</keyword>
<sequence length="188" mass="19796">MNQPVVDPAQALAVAAAVLLIELVVAAGLYVWTGIAFAKLFQRLSAEKWRAWVPFVNLAEVFALGGMSRWFVLLLLVPIVNLFGLYQFGVAAHRINRLFGRGVGMAVLAVFVPPLWATLLGFSRATPDPEHGRMDLPPVPGAALPQPPATGPLAEMPMPGQAPPAPVYDPSGAPAPAPWAAQGAVPPA</sequence>
<feature type="transmembrane region" description="Helical" evidence="2">
    <location>
        <begin position="71"/>
        <end position="91"/>
    </location>
</feature>
<feature type="compositionally biased region" description="Low complexity" evidence="1">
    <location>
        <begin position="178"/>
        <end position="188"/>
    </location>
</feature>
<accession>A0A6I2FDB3</accession>
<evidence type="ECO:0000313" key="3">
    <source>
        <dbReference type="EMBL" id="MRG61797.1"/>
    </source>
</evidence>